<gene>
    <name evidence="2" type="ORF">KUF71_006387</name>
</gene>
<dbReference type="EMBL" id="JAHWGI010000604">
    <property type="protein sequence ID" value="KAK3916786.1"/>
    <property type="molecule type" value="Genomic_DNA"/>
</dbReference>
<dbReference type="AlphaFoldDB" id="A0AAE1H9P9"/>
<accession>A0AAE1H9P9</accession>
<proteinExistence type="predicted"/>
<organism evidence="2 3">
    <name type="scientific">Frankliniella fusca</name>
    <dbReference type="NCBI Taxonomy" id="407009"/>
    <lineage>
        <taxon>Eukaryota</taxon>
        <taxon>Metazoa</taxon>
        <taxon>Ecdysozoa</taxon>
        <taxon>Arthropoda</taxon>
        <taxon>Hexapoda</taxon>
        <taxon>Insecta</taxon>
        <taxon>Pterygota</taxon>
        <taxon>Neoptera</taxon>
        <taxon>Paraneoptera</taxon>
        <taxon>Thysanoptera</taxon>
        <taxon>Terebrantia</taxon>
        <taxon>Thripoidea</taxon>
        <taxon>Thripidae</taxon>
        <taxon>Frankliniella</taxon>
    </lineage>
</organism>
<feature type="domain" description="Transposable element P transposase-like GTP-binding insertion" evidence="1">
    <location>
        <begin position="84"/>
        <end position="180"/>
    </location>
</feature>
<evidence type="ECO:0000313" key="2">
    <source>
        <dbReference type="EMBL" id="KAK3916786.1"/>
    </source>
</evidence>
<dbReference type="Pfam" id="PF21788">
    <property type="entry name" value="TNP-like_GBD"/>
    <property type="match status" value="1"/>
</dbReference>
<evidence type="ECO:0000313" key="3">
    <source>
        <dbReference type="Proteomes" id="UP001219518"/>
    </source>
</evidence>
<sequence length="237" mass="27284">MIRRGHEAGLNVVALACDMGNRSMLYEMGFGTQKDNIRFSIPHPADPSKKPYVVPDCVHVFKSLKEGFCTNKTIILSDEVVNEFKLPSNKVLLSHIQWLEEYQRGQDLKFVPKLTFKDIQTSHFSKMKFKSAHTLLSHQTASSLHYLASKNIAPEEFETTGWFIKIMNRWREIVTSRCRLHSLNIKRIEDYDKKIGHLKLVVKVFKSMKFGAGWKPVQTHLILATEALIASQFSMIF</sequence>
<comment type="caution">
    <text evidence="2">The sequence shown here is derived from an EMBL/GenBank/DDBJ whole genome shotgun (WGS) entry which is preliminary data.</text>
</comment>
<dbReference type="InterPro" id="IPR048366">
    <property type="entry name" value="TNP-like_GBD"/>
</dbReference>
<reference evidence="2" key="2">
    <citation type="journal article" date="2023" name="BMC Genomics">
        <title>Pest status, molecular evolution, and epigenetic factors derived from the genome assembly of Frankliniella fusca, a thysanopteran phytovirus vector.</title>
        <authorList>
            <person name="Catto M.A."/>
            <person name="Labadie P.E."/>
            <person name="Jacobson A.L."/>
            <person name="Kennedy G.G."/>
            <person name="Srinivasan R."/>
            <person name="Hunt B.G."/>
        </authorList>
    </citation>
    <scope>NUCLEOTIDE SEQUENCE</scope>
    <source>
        <strain evidence="2">PL_HMW_Pooled</strain>
    </source>
</reference>
<evidence type="ECO:0000259" key="1">
    <source>
        <dbReference type="Pfam" id="PF21788"/>
    </source>
</evidence>
<protein>
    <submittedName>
        <fullName evidence="2">Transposable element P transposase</fullName>
    </submittedName>
</protein>
<reference evidence="2" key="1">
    <citation type="submission" date="2021-07" db="EMBL/GenBank/DDBJ databases">
        <authorList>
            <person name="Catto M.A."/>
            <person name="Jacobson A."/>
            <person name="Kennedy G."/>
            <person name="Labadie P."/>
            <person name="Hunt B.G."/>
            <person name="Srinivasan R."/>
        </authorList>
    </citation>
    <scope>NUCLEOTIDE SEQUENCE</scope>
    <source>
        <strain evidence="2">PL_HMW_Pooled</strain>
        <tissue evidence="2">Head</tissue>
    </source>
</reference>
<keyword evidence="3" id="KW-1185">Reference proteome</keyword>
<name>A0AAE1H9P9_9NEOP</name>
<dbReference type="Proteomes" id="UP001219518">
    <property type="component" value="Unassembled WGS sequence"/>
</dbReference>